<dbReference type="SUPFAM" id="SSF101307">
    <property type="entry name" value="YutG-like"/>
    <property type="match status" value="1"/>
</dbReference>
<keyword evidence="1 2" id="KW-0472">Membrane</keyword>
<keyword evidence="2" id="KW-1133">Transmembrane helix</keyword>
<dbReference type="InterPro" id="IPR026037">
    <property type="entry name" value="PgpA"/>
</dbReference>
<evidence type="ECO:0000256" key="2">
    <source>
        <dbReference type="SAM" id="Phobius"/>
    </source>
</evidence>
<comment type="pathway">
    <text evidence="1">Phospholipid metabolism; phosphatidylglycerol biosynthesis; phosphatidylglycerol from CDP-diacylglycerol: step 2/2.</text>
</comment>
<feature type="domain" description="YutG/PgpA" evidence="3">
    <location>
        <begin position="22"/>
        <end position="159"/>
    </location>
</feature>
<dbReference type="RefSeq" id="WP_188840612.1">
    <property type="nucleotide sequence ID" value="NZ_BMOT01000003.1"/>
</dbReference>
<keyword evidence="1" id="KW-0479">Metal-binding</keyword>
<dbReference type="InterPro" id="IPR036681">
    <property type="entry name" value="PgpA-like_sf"/>
</dbReference>
<evidence type="ECO:0000259" key="3">
    <source>
        <dbReference type="Pfam" id="PF04608"/>
    </source>
</evidence>
<keyword evidence="1" id="KW-0443">Lipid metabolism</keyword>
<comment type="caution">
    <text evidence="4">The sequence shown here is derived from an EMBL/GenBank/DDBJ whole genome shotgun (WGS) entry which is preliminary data.</text>
</comment>
<comment type="cofactor">
    <cofactor evidence="1">
        <name>Mg(2+)</name>
        <dbReference type="ChEBI" id="CHEBI:18420"/>
    </cofactor>
</comment>
<feature type="transmembrane region" description="Helical" evidence="2">
    <location>
        <begin position="21"/>
        <end position="49"/>
    </location>
</feature>
<evidence type="ECO:0000313" key="4">
    <source>
        <dbReference type="EMBL" id="MCL1117281.1"/>
    </source>
</evidence>
<name>A0ABT0L0N4_9GAMM</name>
<keyword evidence="1" id="KW-0595">Phospholipid degradation</keyword>
<keyword evidence="1" id="KW-0997">Cell inner membrane</keyword>
<comment type="subcellular location">
    <subcellularLocation>
        <location evidence="1">Cell inner membrane</location>
        <topology evidence="1">Multi-pass membrane protein</topology>
    </subcellularLocation>
</comment>
<dbReference type="PIRSF" id="PIRSF006162">
    <property type="entry name" value="PgpA"/>
    <property type="match status" value="1"/>
</dbReference>
<accession>A0ABT0L0N4</accession>
<dbReference type="PANTHER" id="PTHR36305">
    <property type="entry name" value="PHOSPHATIDYLGLYCEROPHOSPHATASE A"/>
    <property type="match status" value="1"/>
</dbReference>
<keyword evidence="1" id="KW-1208">Phospholipid metabolism</keyword>
<keyword evidence="1" id="KW-0460">Magnesium</keyword>
<comment type="function">
    <text evidence="1">Lipid phosphatase which dephosphorylates phosphatidylglycerophosphate (PGP) to phosphatidylglycerol (PG).</text>
</comment>
<keyword evidence="5" id="KW-1185">Reference proteome</keyword>
<dbReference type="EMBL" id="JAKILK010000003">
    <property type="protein sequence ID" value="MCL1117281.1"/>
    <property type="molecule type" value="Genomic_DNA"/>
</dbReference>
<dbReference type="Pfam" id="PF04608">
    <property type="entry name" value="PgpA"/>
    <property type="match status" value="1"/>
</dbReference>
<dbReference type="GO" id="GO:0008962">
    <property type="term" value="F:phosphatidylglycerophosphatase activity"/>
    <property type="evidence" value="ECO:0007669"/>
    <property type="project" value="UniProtKB-EC"/>
</dbReference>
<dbReference type="CDD" id="cd06971">
    <property type="entry name" value="PgpA"/>
    <property type="match status" value="1"/>
</dbReference>
<keyword evidence="1 4" id="KW-0378">Hydrolase</keyword>
<dbReference type="Gene3D" id="1.10.3760.10">
    <property type="entry name" value="PgpA-like"/>
    <property type="match status" value="1"/>
</dbReference>
<comment type="catalytic activity">
    <reaction evidence="1">
        <text>a 1,2-diacyl-sn-glycero-3-phospho-(1'-sn-glycero-3'-phosphate) + H2O = a 1,2-diacyl-sn-glycero-3-phospho-(1'-sn-glycerol) + phosphate</text>
        <dbReference type="Rhea" id="RHEA:33751"/>
        <dbReference type="ChEBI" id="CHEBI:15377"/>
        <dbReference type="ChEBI" id="CHEBI:43474"/>
        <dbReference type="ChEBI" id="CHEBI:60110"/>
        <dbReference type="ChEBI" id="CHEBI:64716"/>
        <dbReference type="EC" id="3.1.3.27"/>
    </reaction>
</comment>
<dbReference type="Proteomes" id="UP001203212">
    <property type="component" value="Unassembled WGS sequence"/>
</dbReference>
<reference evidence="4 5" key="1">
    <citation type="submission" date="2022-01" db="EMBL/GenBank/DDBJ databases">
        <title>Whole genome-based taxonomy of the Shewanellaceae.</title>
        <authorList>
            <person name="Martin-Rodriguez A.J."/>
        </authorList>
    </citation>
    <scope>NUCLEOTIDE SEQUENCE [LARGE SCALE GENOMIC DNA]</scope>
    <source>
        <strain evidence="4 5">JCM 17801</strain>
    </source>
</reference>
<dbReference type="PANTHER" id="PTHR36305:SF1">
    <property type="entry name" value="PHOSPHATIDYLGLYCEROPHOSPHATASE A"/>
    <property type="match status" value="1"/>
</dbReference>
<keyword evidence="1" id="KW-0442">Lipid degradation</keyword>
<keyword evidence="1" id="KW-1003">Cell membrane</keyword>
<feature type="transmembrane region" description="Helical" evidence="2">
    <location>
        <begin position="139"/>
        <end position="163"/>
    </location>
</feature>
<sequence>MNLLSQDPAVKRLRLSNPIHFLALGFGSGLVAKAPGTFGTLAAVPLYLLMCHLSLPVYLVLTIFSVVFGVYICDKAAKDMEVHDHGAIVWDEVAGLLITMIAAPAGWLWLIIGFILFRFFDIIKPWPIRWLDAKVHGGFGIMIDDVLAGVFAAICLQIAAYTLGQ</sequence>
<proteinExistence type="predicted"/>
<feature type="transmembrane region" description="Helical" evidence="2">
    <location>
        <begin position="55"/>
        <end position="73"/>
    </location>
</feature>
<dbReference type="EC" id="3.1.3.27" evidence="1"/>
<dbReference type="InterPro" id="IPR007686">
    <property type="entry name" value="YutG/PgpA"/>
</dbReference>
<evidence type="ECO:0000313" key="5">
    <source>
        <dbReference type="Proteomes" id="UP001203212"/>
    </source>
</evidence>
<organism evidence="4 5">
    <name type="scientific">Shewanella aestuarii</name>
    <dbReference type="NCBI Taxonomy" id="1028752"/>
    <lineage>
        <taxon>Bacteria</taxon>
        <taxon>Pseudomonadati</taxon>
        <taxon>Pseudomonadota</taxon>
        <taxon>Gammaproteobacteria</taxon>
        <taxon>Alteromonadales</taxon>
        <taxon>Shewanellaceae</taxon>
        <taxon>Shewanella</taxon>
    </lineage>
</organism>
<evidence type="ECO:0000256" key="1">
    <source>
        <dbReference type="PIRNR" id="PIRNR006162"/>
    </source>
</evidence>
<keyword evidence="1 2" id="KW-0812">Transmembrane</keyword>
<protein>
    <recommendedName>
        <fullName evidence="1">Phosphatidylglycerophosphatase A</fullName>
        <ecNumber evidence="1">3.1.3.27</ecNumber>
    </recommendedName>
    <alternativeName>
        <fullName evidence="1">Phosphatidylglycerolphosphate phosphatase A</fullName>
    </alternativeName>
</protein>
<feature type="transmembrane region" description="Helical" evidence="2">
    <location>
        <begin position="94"/>
        <end position="119"/>
    </location>
</feature>
<gene>
    <name evidence="4" type="ORF">L2689_08485</name>
</gene>